<organism evidence="1">
    <name type="scientific">marine metagenome</name>
    <dbReference type="NCBI Taxonomy" id="408172"/>
    <lineage>
        <taxon>unclassified sequences</taxon>
        <taxon>metagenomes</taxon>
        <taxon>ecological metagenomes</taxon>
    </lineage>
</organism>
<name>A0A383B731_9ZZZZ</name>
<sequence>MLHPDNEKFELRFQNVKLVLSPHSSFVRVNDQIYHMYIPVIYDGNDFYIPVDPFLKILNDSGFPVALIDSSEKFILTNTPLYNVNAVSVINKVNGTVINLKTSS</sequence>
<protein>
    <submittedName>
        <fullName evidence="1">Uncharacterized protein</fullName>
    </submittedName>
</protein>
<dbReference type="EMBL" id="UINC01197889">
    <property type="protein sequence ID" value="SVE15600.1"/>
    <property type="molecule type" value="Genomic_DNA"/>
</dbReference>
<feature type="non-terminal residue" evidence="1">
    <location>
        <position position="104"/>
    </location>
</feature>
<reference evidence="1" key="1">
    <citation type="submission" date="2018-05" db="EMBL/GenBank/DDBJ databases">
        <authorList>
            <person name="Lanie J.A."/>
            <person name="Ng W.-L."/>
            <person name="Kazmierczak K.M."/>
            <person name="Andrzejewski T.M."/>
            <person name="Davidsen T.M."/>
            <person name="Wayne K.J."/>
            <person name="Tettelin H."/>
            <person name="Glass J.I."/>
            <person name="Rusch D."/>
            <person name="Podicherti R."/>
            <person name="Tsui H.-C.T."/>
            <person name="Winkler M.E."/>
        </authorList>
    </citation>
    <scope>NUCLEOTIDE SEQUENCE</scope>
</reference>
<accession>A0A383B731</accession>
<gene>
    <name evidence="1" type="ORF">METZ01_LOCUS468454</name>
</gene>
<dbReference type="AlphaFoldDB" id="A0A383B731"/>
<proteinExistence type="predicted"/>
<evidence type="ECO:0000313" key="1">
    <source>
        <dbReference type="EMBL" id="SVE15600.1"/>
    </source>
</evidence>